<dbReference type="InterPro" id="IPR012255">
    <property type="entry name" value="ETF_b"/>
</dbReference>
<dbReference type="EMBL" id="VSSQ01000136">
    <property type="protein sequence ID" value="MPL80357.1"/>
    <property type="molecule type" value="Genomic_DNA"/>
</dbReference>
<dbReference type="AlphaFoldDB" id="A0A644UMX1"/>
<evidence type="ECO:0000259" key="1">
    <source>
        <dbReference type="SMART" id="SM00893"/>
    </source>
</evidence>
<dbReference type="NCBIfam" id="NF008998">
    <property type="entry name" value="PRK12342.1"/>
    <property type="match status" value="1"/>
</dbReference>
<feature type="domain" description="Electron transfer flavoprotein alpha/beta-subunit N-terminal" evidence="1">
    <location>
        <begin position="21"/>
        <end position="213"/>
    </location>
</feature>
<proteinExistence type="predicted"/>
<dbReference type="Gene3D" id="3.40.50.620">
    <property type="entry name" value="HUPs"/>
    <property type="match status" value="1"/>
</dbReference>
<dbReference type="PIRSF" id="PIRSF000090">
    <property type="entry name" value="Beta-ETF"/>
    <property type="match status" value="1"/>
</dbReference>
<dbReference type="CDD" id="cd01714">
    <property type="entry name" value="ETF_beta"/>
    <property type="match status" value="1"/>
</dbReference>
<dbReference type="Pfam" id="PF01012">
    <property type="entry name" value="ETF"/>
    <property type="match status" value="1"/>
</dbReference>
<dbReference type="InterPro" id="IPR033948">
    <property type="entry name" value="ETF_beta_N"/>
</dbReference>
<dbReference type="NCBIfam" id="NF002888">
    <property type="entry name" value="PRK03359.1"/>
    <property type="match status" value="1"/>
</dbReference>
<organism evidence="2">
    <name type="scientific">bioreactor metagenome</name>
    <dbReference type="NCBI Taxonomy" id="1076179"/>
    <lineage>
        <taxon>unclassified sequences</taxon>
        <taxon>metagenomes</taxon>
        <taxon>ecological metagenomes</taxon>
    </lineage>
</organism>
<dbReference type="SMART" id="SM00893">
    <property type="entry name" value="ETF"/>
    <property type="match status" value="1"/>
</dbReference>
<comment type="caution">
    <text evidence="2">The sequence shown here is derived from an EMBL/GenBank/DDBJ whole genome shotgun (WGS) entry which is preliminary data.</text>
</comment>
<dbReference type="GO" id="GO:0009055">
    <property type="term" value="F:electron transfer activity"/>
    <property type="evidence" value="ECO:0007669"/>
    <property type="project" value="InterPro"/>
</dbReference>
<dbReference type="InterPro" id="IPR014729">
    <property type="entry name" value="Rossmann-like_a/b/a_fold"/>
</dbReference>
<name>A0A644UMX1_9ZZZZ</name>
<dbReference type="InterPro" id="IPR014730">
    <property type="entry name" value="ETF_a/b_N"/>
</dbReference>
<dbReference type="PANTHER" id="PTHR21294:SF17">
    <property type="entry name" value="PROTEIN FIXA"/>
    <property type="match status" value="1"/>
</dbReference>
<gene>
    <name evidence="2" type="primary">fixA_4</name>
    <name evidence="2" type="ORF">SDC9_26256</name>
</gene>
<sequence length="256" mass="27450">MNIIACFKVVPEEQDITIKPNREISFEKAPLAISAYDLNCIEAGIQLAEAHGASLIGVSVGAAKIDDSKLKKNVLSRGPESIFMIADDQLDNLDTYQTANALKGLIAKIGDYGLILCGEGSADLYAQQVGPQLGQLLNLPTINSVSKLTLEGDKAIVERTLENEVENLEIALPAVVSVTSDINLPRIPSMKQILAAGKKQATIWKAGDAGVGAVKGTIEVIETKAPEQTDRKQDIVQGDSDESIKEFVAKIREILK</sequence>
<protein>
    <submittedName>
        <fullName evidence="2">Protein FixA</fullName>
    </submittedName>
</protein>
<evidence type="ECO:0000313" key="2">
    <source>
        <dbReference type="EMBL" id="MPL80357.1"/>
    </source>
</evidence>
<reference evidence="2" key="1">
    <citation type="submission" date="2019-08" db="EMBL/GenBank/DDBJ databases">
        <authorList>
            <person name="Kucharzyk K."/>
            <person name="Murdoch R.W."/>
            <person name="Higgins S."/>
            <person name="Loffler F."/>
        </authorList>
    </citation>
    <scope>NUCLEOTIDE SEQUENCE</scope>
</reference>
<dbReference type="SUPFAM" id="SSF52402">
    <property type="entry name" value="Adenine nucleotide alpha hydrolases-like"/>
    <property type="match status" value="1"/>
</dbReference>
<accession>A0A644UMX1</accession>
<dbReference type="PANTHER" id="PTHR21294">
    <property type="entry name" value="ELECTRON TRANSFER FLAVOPROTEIN BETA-SUBUNIT"/>
    <property type="match status" value="1"/>
</dbReference>